<evidence type="ECO:0000259" key="6">
    <source>
        <dbReference type="Pfam" id="PF01628"/>
    </source>
</evidence>
<comment type="caution">
    <text evidence="7">The sequence shown here is derived from an EMBL/GenBank/DDBJ whole genome shotgun (WGS) entry which is preliminary data.</text>
</comment>
<sequence>MQDSDSQPRTVHDLSDRERQVLEAVVRTYVDTAEPAGSRTVSRRHGLGVSPATVRNTMSDLEDKGYLFHPHTSAGRVPTDRAYRFFVDQVIQPTDLSEVERERIQQELEAGGRSAVERMVRQATRALSLISYELGLAVAPQLADAVLEKLELIQVSAEKVLMVATVRSGLVRTIYVDLPGEVPADTLVTLTVLLNERLVGLTLAELRSSLPDRLRDAAPGDDPAGELLNIFMQSGAELFEWPGAGSSDVHLGQTSILAAQPEFTSGERLKSLIELTEQRELLASALGSREHGSGLHISIGGEHESQELSDFTLVTAEYRAGGLKGVIGVIGPTRMPYEKVIAIVDYTSRMVSDLLTP</sequence>
<dbReference type="EMBL" id="JBBHLI010000009">
    <property type="protein sequence ID" value="MEK9502140.1"/>
    <property type="molecule type" value="Genomic_DNA"/>
</dbReference>
<dbReference type="InterPro" id="IPR002571">
    <property type="entry name" value="HrcA"/>
</dbReference>
<dbReference type="InterPro" id="IPR023120">
    <property type="entry name" value="WHTH_transcript_rep_HrcA_IDD"/>
</dbReference>
<accession>A0ABU9EBP0</accession>
<evidence type="ECO:0000313" key="8">
    <source>
        <dbReference type="Proteomes" id="UP001484239"/>
    </source>
</evidence>
<dbReference type="InterPro" id="IPR036390">
    <property type="entry name" value="WH_DNA-bd_sf"/>
</dbReference>
<evidence type="ECO:0000313" key="7">
    <source>
        <dbReference type="EMBL" id="MEK9502140.1"/>
    </source>
</evidence>
<dbReference type="Pfam" id="PF01628">
    <property type="entry name" value="HrcA"/>
    <property type="match status" value="1"/>
</dbReference>
<feature type="domain" description="Heat-inducible transcription repressor HrcA C-terminal" evidence="6">
    <location>
        <begin position="117"/>
        <end position="341"/>
    </location>
</feature>
<evidence type="ECO:0000256" key="1">
    <source>
        <dbReference type="ARBA" id="ARBA00022491"/>
    </source>
</evidence>
<proteinExistence type="inferred from homology"/>
<keyword evidence="1 5" id="KW-0678">Repressor</keyword>
<reference evidence="7 8" key="1">
    <citation type="submission" date="2024-02" db="EMBL/GenBank/DDBJ databases">
        <title>A novel Gemmatimonadota bacterium.</title>
        <authorList>
            <person name="Du Z.-J."/>
            <person name="Ye Y.-Q."/>
        </authorList>
    </citation>
    <scope>NUCLEOTIDE SEQUENCE [LARGE SCALE GENOMIC DNA]</scope>
    <source>
        <strain evidence="7 8">DH-20</strain>
    </source>
</reference>
<protein>
    <recommendedName>
        <fullName evidence="5">Heat-inducible transcription repressor HrcA</fullName>
    </recommendedName>
</protein>
<dbReference type="Proteomes" id="UP001484239">
    <property type="component" value="Unassembled WGS sequence"/>
</dbReference>
<name>A0ABU9EBP0_9BACT</name>
<evidence type="ECO:0000256" key="4">
    <source>
        <dbReference type="ARBA" id="ARBA00023163"/>
    </source>
</evidence>
<dbReference type="PIRSF" id="PIRSF005485">
    <property type="entry name" value="HrcA"/>
    <property type="match status" value="1"/>
</dbReference>
<dbReference type="InterPro" id="IPR029016">
    <property type="entry name" value="GAF-like_dom_sf"/>
</dbReference>
<dbReference type="PANTHER" id="PTHR34824">
    <property type="entry name" value="HEAT-INDUCIBLE TRANSCRIPTION REPRESSOR HRCA"/>
    <property type="match status" value="1"/>
</dbReference>
<dbReference type="Gene3D" id="3.30.390.60">
    <property type="entry name" value="Heat-inducible transcription repressor hrca homolog, domain 3"/>
    <property type="match status" value="1"/>
</dbReference>
<dbReference type="Gene3D" id="1.10.10.10">
    <property type="entry name" value="Winged helix-like DNA-binding domain superfamily/Winged helix DNA-binding domain"/>
    <property type="match status" value="1"/>
</dbReference>
<dbReference type="Gene3D" id="3.30.450.40">
    <property type="match status" value="1"/>
</dbReference>
<keyword evidence="4 5" id="KW-0804">Transcription</keyword>
<evidence type="ECO:0000256" key="2">
    <source>
        <dbReference type="ARBA" id="ARBA00023015"/>
    </source>
</evidence>
<organism evidence="7 8">
    <name type="scientific">Gaopeijia maritima</name>
    <dbReference type="NCBI Taxonomy" id="3119007"/>
    <lineage>
        <taxon>Bacteria</taxon>
        <taxon>Pseudomonadati</taxon>
        <taxon>Gemmatimonadota</taxon>
        <taxon>Longimicrobiia</taxon>
        <taxon>Gaopeijiales</taxon>
        <taxon>Gaopeijiaceae</taxon>
        <taxon>Gaopeijia</taxon>
    </lineage>
</organism>
<dbReference type="SUPFAM" id="SSF46785">
    <property type="entry name" value="Winged helix' DNA-binding domain"/>
    <property type="match status" value="1"/>
</dbReference>
<dbReference type="RefSeq" id="WP_405276650.1">
    <property type="nucleotide sequence ID" value="NZ_CP144380.1"/>
</dbReference>
<dbReference type="InterPro" id="IPR036388">
    <property type="entry name" value="WH-like_DNA-bd_sf"/>
</dbReference>
<evidence type="ECO:0000256" key="3">
    <source>
        <dbReference type="ARBA" id="ARBA00023016"/>
    </source>
</evidence>
<keyword evidence="3 5" id="KW-0346">Stress response</keyword>
<evidence type="ECO:0000256" key="5">
    <source>
        <dbReference type="HAMAP-Rule" id="MF_00081"/>
    </source>
</evidence>
<comment type="similarity">
    <text evidence="5">Belongs to the HrcA family.</text>
</comment>
<dbReference type="PANTHER" id="PTHR34824:SF1">
    <property type="entry name" value="HEAT-INDUCIBLE TRANSCRIPTION REPRESSOR HRCA"/>
    <property type="match status" value="1"/>
</dbReference>
<dbReference type="NCBIfam" id="TIGR00331">
    <property type="entry name" value="hrcA"/>
    <property type="match status" value="1"/>
</dbReference>
<gene>
    <name evidence="5 7" type="primary">hrcA</name>
    <name evidence="7" type="ORF">WI372_14200</name>
</gene>
<dbReference type="HAMAP" id="MF_00081">
    <property type="entry name" value="HrcA"/>
    <property type="match status" value="1"/>
</dbReference>
<dbReference type="SUPFAM" id="SSF55781">
    <property type="entry name" value="GAF domain-like"/>
    <property type="match status" value="1"/>
</dbReference>
<comment type="function">
    <text evidence="5">Negative regulator of class I heat shock genes (grpE-dnaK-dnaJ and groELS operons). Prevents heat-shock induction of these operons.</text>
</comment>
<keyword evidence="8" id="KW-1185">Reference proteome</keyword>
<keyword evidence="2 5" id="KW-0805">Transcription regulation</keyword>
<dbReference type="InterPro" id="IPR021153">
    <property type="entry name" value="HrcA_C"/>
</dbReference>